<evidence type="ECO:0000313" key="3">
    <source>
        <dbReference type="EMBL" id="OMF15038.1"/>
    </source>
</evidence>
<dbReference type="SUPFAM" id="SSF57997">
    <property type="entry name" value="Tropomyosin"/>
    <property type="match status" value="1"/>
</dbReference>
<evidence type="ECO:0000313" key="4">
    <source>
        <dbReference type="Proteomes" id="UP000187134"/>
    </source>
</evidence>
<dbReference type="OrthoDB" id="2512616at2"/>
<feature type="region of interest" description="Disordered" evidence="2">
    <location>
        <begin position="1"/>
        <end position="20"/>
    </location>
</feature>
<reference evidence="3 4" key="1">
    <citation type="submission" date="2016-11" db="EMBL/GenBank/DDBJ databases">
        <title>Paenibacillus species isolates.</title>
        <authorList>
            <person name="Beno S.M."/>
        </authorList>
    </citation>
    <scope>NUCLEOTIDE SEQUENCE [LARGE SCALE GENOMIC DNA]</scope>
    <source>
        <strain evidence="3 4">FSL H8-0246</strain>
    </source>
</reference>
<keyword evidence="1" id="KW-0175">Coiled coil</keyword>
<organism evidence="3 4">
    <name type="scientific">Paenibacillus amylolyticus</name>
    <dbReference type="NCBI Taxonomy" id="1451"/>
    <lineage>
        <taxon>Bacteria</taxon>
        <taxon>Bacillati</taxon>
        <taxon>Bacillota</taxon>
        <taxon>Bacilli</taxon>
        <taxon>Bacillales</taxon>
        <taxon>Paenibacillaceae</taxon>
        <taxon>Paenibacillus</taxon>
    </lineage>
</organism>
<dbReference type="Gene3D" id="3.90.930.1">
    <property type="match status" value="1"/>
</dbReference>
<sequence length="588" mass="65908">MSVRINQSHRSSAKSHKELSDIGVRTHDEIDSYLAELEEARGSALSLGDRITLVEESAHDSRDSVKGHEQRLGDVETKVTSNSSRLDDVQQDILTARADVNTLSKSQDDHEKRLSLAEKEMKEARGAEASIDHRFDTLEKAIELVAKQPIQDLSVTNPTYLDTNNSVQVTINAGRASINKVIVDQFTQTFSIPDIVANTTYYIFLHENGEYSYSSDYKEPKDAMIIGGLDVGVSPTTSLTALDFRYFLTKGSIENDMSALGVRVDDLEKTIGEQTTTIATHHTAIKAMEAQLEETAKEVMVSREDKNGVVYDALKDRLDNMQSRLELAESRGTMEHQSVFHFTSAPNSRLSTTRDFQVPRYVIGSNSAEVFLDGIRMDAVDDYIEYNDTLIRFTFDVPKEARVTVIGRGSIINTTSVTEYTYYPDGKVHTEKIDGGINRTIEHFYSPDGNLERQEVTESNGQIKSIEYQRDITGKVLREINNGAEYYVLQGGATFDDTDIRRRLVFLEGSALELDVVYNYFSNGDIESEEVFSVELTPQLLKKTSFTYNADGTVKTENLIYDGQGVQKAFEYDASGNIKQVKIRKVVI</sequence>
<feature type="coiled-coil region" evidence="1">
    <location>
        <begin position="100"/>
        <end position="127"/>
    </location>
</feature>
<feature type="coiled-coil region" evidence="1">
    <location>
        <begin position="285"/>
        <end position="331"/>
    </location>
</feature>
<evidence type="ECO:0000256" key="2">
    <source>
        <dbReference type="SAM" id="MobiDB-lite"/>
    </source>
</evidence>
<protein>
    <submittedName>
        <fullName evidence="3">Uncharacterized protein</fullName>
    </submittedName>
</protein>
<dbReference type="Gene3D" id="1.10.287.1490">
    <property type="match status" value="1"/>
</dbReference>
<dbReference type="RefSeq" id="WP_076331354.1">
    <property type="nucleotide sequence ID" value="NZ_MRTJ01000002.1"/>
</dbReference>
<dbReference type="EMBL" id="MRTJ01000002">
    <property type="protein sequence ID" value="OMF15038.1"/>
    <property type="molecule type" value="Genomic_DNA"/>
</dbReference>
<name>A0A1R1BZ51_PAEAM</name>
<gene>
    <name evidence="3" type="ORF">BK131_09020</name>
</gene>
<feature type="compositionally biased region" description="Polar residues" evidence="2">
    <location>
        <begin position="1"/>
        <end position="10"/>
    </location>
</feature>
<proteinExistence type="predicted"/>
<accession>A0A1R1BZ51</accession>
<comment type="caution">
    <text evidence="3">The sequence shown here is derived from an EMBL/GenBank/DDBJ whole genome shotgun (WGS) entry which is preliminary data.</text>
</comment>
<dbReference type="AlphaFoldDB" id="A0A1R1BZ51"/>
<dbReference type="Proteomes" id="UP000187134">
    <property type="component" value="Unassembled WGS sequence"/>
</dbReference>
<evidence type="ECO:0000256" key="1">
    <source>
        <dbReference type="SAM" id="Coils"/>
    </source>
</evidence>